<proteinExistence type="predicted"/>
<dbReference type="AlphaFoldDB" id="A0A8S9VCF5"/>
<protein>
    <submittedName>
        <fullName evidence="1">Uncharacterized protein</fullName>
    </submittedName>
</protein>
<name>A0A8S9VCF5_PHYIN</name>
<organism evidence="1 2">
    <name type="scientific">Phytophthora infestans</name>
    <name type="common">Potato late blight agent</name>
    <name type="synonym">Botrytis infestans</name>
    <dbReference type="NCBI Taxonomy" id="4787"/>
    <lineage>
        <taxon>Eukaryota</taxon>
        <taxon>Sar</taxon>
        <taxon>Stramenopiles</taxon>
        <taxon>Oomycota</taxon>
        <taxon>Peronosporomycetes</taxon>
        <taxon>Peronosporales</taxon>
        <taxon>Peronosporaceae</taxon>
        <taxon>Phytophthora</taxon>
    </lineage>
</organism>
<gene>
    <name evidence="1" type="ORF">GN958_ATG01913</name>
</gene>
<dbReference type="Proteomes" id="UP000704712">
    <property type="component" value="Unassembled WGS sequence"/>
</dbReference>
<accession>A0A8S9VCF5</accession>
<sequence>MKQRPPTYTANRFQPADSQLQRHLSNRIQLAYVALNCVKRSQAEYKELRRHWEAYGRLLDECQRRLEARQNTVESFIQDIEPPSLSLVIDSLLELENIEDHEHAE</sequence>
<evidence type="ECO:0000313" key="1">
    <source>
        <dbReference type="EMBL" id="KAF4148899.1"/>
    </source>
</evidence>
<comment type="caution">
    <text evidence="1">The sequence shown here is derived from an EMBL/GenBank/DDBJ whole genome shotgun (WGS) entry which is preliminary data.</text>
</comment>
<dbReference type="EMBL" id="JAACNO010000210">
    <property type="protein sequence ID" value="KAF4148899.1"/>
    <property type="molecule type" value="Genomic_DNA"/>
</dbReference>
<reference evidence="1" key="1">
    <citation type="submission" date="2020-03" db="EMBL/GenBank/DDBJ databases">
        <title>Hybrid Assembly of Korean Phytophthora infestans isolates.</title>
        <authorList>
            <person name="Prokchorchik M."/>
            <person name="Lee Y."/>
            <person name="Seo J."/>
            <person name="Cho J.-H."/>
            <person name="Park Y.-E."/>
            <person name="Jang D.-C."/>
            <person name="Im J.-S."/>
            <person name="Choi J.-G."/>
            <person name="Park H.-J."/>
            <person name="Lee G.-B."/>
            <person name="Lee Y.-G."/>
            <person name="Hong S.-Y."/>
            <person name="Cho K."/>
            <person name="Sohn K.H."/>
        </authorList>
    </citation>
    <scope>NUCLEOTIDE SEQUENCE</scope>
    <source>
        <strain evidence="1">KR_2_A2</strain>
    </source>
</reference>
<evidence type="ECO:0000313" key="2">
    <source>
        <dbReference type="Proteomes" id="UP000704712"/>
    </source>
</evidence>